<accession>A0A8J4FXK0</accession>
<evidence type="ECO:0000313" key="2">
    <source>
        <dbReference type="EMBL" id="GIL88348.1"/>
    </source>
</evidence>
<protein>
    <submittedName>
        <fullName evidence="2">Uncharacterized protein</fullName>
    </submittedName>
</protein>
<gene>
    <name evidence="2" type="ORF">Vretifemale_16313</name>
</gene>
<comment type="caution">
    <text evidence="2">The sequence shown here is derived from an EMBL/GenBank/DDBJ whole genome shotgun (WGS) entry which is preliminary data.</text>
</comment>
<reference evidence="2" key="1">
    <citation type="journal article" date="2021" name="Proc. Natl. Acad. Sci. U.S.A.">
        <title>Three genomes in the algal genus Volvox reveal the fate of a haploid sex-determining region after a transition to homothallism.</title>
        <authorList>
            <person name="Yamamoto K."/>
            <person name="Hamaji T."/>
            <person name="Kawai-Toyooka H."/>
            <person name="Matsuzaki R."/>
            <person name="Takahashi F."/>
            <person name="Nishimura Y."/>
            <person name="Kawachi M."/>
            <person name="Noguchi H."/>
            <person name="Minakuchi Y."/>
            <person name="Umen J.G."/>
            <person name="Toyoda A."/>
            <person name="Nozaki H."/>
        </authorList>
    </citation>
    <scope>NUCLEOTIDE SEQUENCE</scope>
    <source>
        <strain evidence="2">NIES-3786</strain>
    </source>
</reference>
<dbReference type="EMBL" id="BNCP01000044">
    <property type="protein sequence ID" value="GIL88348.1"/>
    <property type="molecule type" value="Genomic_DNA"/>
</dbReference>
<dbReference type="OrthoDB" id="529734at2759"/>
<organism evidence="2 3">
    <name type="scientific">Volvox reticuliferus</name>
    <dbReference type="NCBI Taxonomy" id="1737510"/>
    <lineage>
        <taxon>Eukaryota</taxon>
        <taxon>Viridiplantae</taxon>
        <taxon>Chlorophyta</taxon>
        <taxon>core chlorophytes</taxon>
        <taxon>Chlorophyceae</taxon>
        <taxon>CS clade</taxon>
        <taxon>Chlamydomonadales</taxon>
        <taxon>Volvocaceae</taxon>
        <taxon>Volvox</taxon>
    </lineage>
</organism>
<name>A0A8J4FXK0_9CHLO</name>
<dbReference type="Proteomes" id="UP000747110">
    <property type="component" value="Unassembled WGS sequence"/>
</dbReference>
<dbReference type="GO" id="GO:0015562">
    <property type="term" value="F:efflux transmembrane transporter activity"/>
    <property type="evidence" value="ECO:0007669"/>
    <property type="project" value="InterPro"/>
</dbReference>
<evidence type="ECO:0000313" key="3">
    <source>
        <dbReference type="Proteomes" id="UP000747110"/>
    </source>
</evidence>
<dbReference type="AlphaFoldDB" id="A0A8J4FXK0"/>
<sequence length="321" mass="35881">MVDGGAAGKKQPLYVAMTSKGKAFLFRVSMKRKKWVAHGVKMFQVHPPAGENSAHTNCEGARAYLENGQLWMEYGSRGGLVREGKVRSPWVARVPLDIKAIRKGTFKVDPEKLDVTYWPETLDNDPWVRQCADLGQAVGMARYGQLFAAAKDDEEKETNFVSYIMERLPGAQTGGVENIKPLYRLQGAKIEGMYDITKDVSIFATDDEGKGAFLAVLHRHSGLTWKQPVIVPEGHNPRWYGISGLSPVDPGIRKKHDDSSSESEKSSSDEEEEEAQEEAQEQLEEAQEQLEEAREQLEEAQEALEEAQEALEEAQEARDDD</sequence>
<feature type="compositionally biased region" description="Basic and acidic residues" evidence="1">
    <location>
        <begin position="251"/>
        <end position="268"/>
    </location>
</feature>
<proteinExistence type="predicted"/>
<feature type="compositionally biased region" description="Acidic residues" evidence="1">
    <location>
        <begin position="298"/>
        <end position="321"/>
    </location>
</feature>
<keyword evidence="3" id="KW-1185">Reference proteome</keyword>
<feature type="compositionally biased region" description="Acidic residues" evidence="1">
    <location>
        <begin position="269"/>
        <end position="290"/>
    </location>
</feature>
<feature type="region of interest" description="Disordered" evidence="1">
    <location>
        <begin position="241"/>
        <end position="321"/>
    </location>
</feature>
<evidence type="ECO:0000256" key="1">
    <source>
        <dbReference type="SAM" id="MobiDB-lite"/>
    </source>
</evidence>
<dbReference type="SUPFAM" id="SSF56954">
    <property type="entry name" value="Outer membrane efflux proteins (OEP)"/>
    <property type="match status" value="1"/>
</dbReference>
<dbReference type="Gene3D" id="1.20.1600.10">
    <property type="entry name" value="Outer membrane efflux proteins (OEP)"/>
    <property type="match status" value="1"/>
</dbReference>